<dbReference type="Gene3D" id="3.40.630.10">
    <property type="entry name" value="Zn peptidases"/>
    <property type="match status" value="1"/>
</dbReference>
<evidence type="ECO:0000256" key="3">
    <source>
        <dbReference type="ARBA" id="ARBA00022670"/>
    </source>
</evidence>
<dbReference type="GO" id="GO:0046872">
    <property type="term" value="F:metal ion binding"/>
    <property type="evidence" value="ECO:0007669"/>
    <property type="project" value="UniProtKB-UniRule"/>
</dbReference>
<dbReference type="SUPFAM" id="SSF101821">
    <property type="entry name" value="Aminopeptidase/glucanase lid domain"/>
    <property type="match status" value="1"/>
</dbReference>
<dbReference type="GO" id="GO:0006508">
    <property type="term" value="P:proteolysis"/>
    <property type="evidence" value="ECO:0007669"/>
    <property type="project" value="UniProtKB-KW"/>
</dbReference>
<gene>
    <name evidence="9" type="ORF">B5F17_01430</name>
</gene>
<comment type="similarity">
    <text evidence="1 6">Belongs to the peptidase M42 family.</text>
</comment>
<evidence type="ECO:0000256" key="6">
    <source>
        <dbReference type="PIRNR" id="PIRNR001123"/>
    </source>
</evidence>
<feature type="binding site" evidence="8">
    <location>
        <position position="66"/>
    </location>
    <ligand>
        <name>Zn(2+)</name>
        <dbReference type="ChEBI" id="CHEBI:29105"/>
        <label>1</label>
    </ligand>
</feature>
<reference evidence="10" key="1">
    <citation type="submission" date="2017-04" db="EMBL/GenBank/DDBJ databases">
        <title>Function of individual gut microbiota members based on whole genome sequencing of pure cultures obtained from chicken caecum.</title>
        <authorList>
            <person name="Medvecky M."/>
            <person name="Cejkova D."/>
            <person name="Polansky O."/>
            <person name="Karasova D."/>
            <person name="Kubasova T."/>
            <person name="Cizek A."/>
            <person name="Rychlik I."/>
        </authorList>
    </citation>
    <scope>NUCLEOTIDE SEQUENCE [LARGE SCALE GENOMIC DNA]</scope>
    <source>
        <strain evidence="10">An180</strain>
    </source>
</reference>
<evidence type="ECO:0000256" key="7">
    <source>
        <dbReference type="PIRSR" id="PIRSR001123-1"/>
    </source>
</evidence>
<dbReference type="InterPro" id="IPR023367">
    <property type="entry name" value="Peptidase_M42_dom2"/>
</dbReference>
<dbReference type="AlphaFoldDB" id="A0A1Y4LKD5"/>
<comment type="caution">
    <text evidence="9">The sequence shown here is derived from an EMBL/GenBank/DDBJ whole genome shotgun (WGS) entry which is preliminary data.</text>
</comment>
<keyword evidence="5" id="KW-0378">Hydrolase</keyword>
<dbReference type="Pfam" id="PF05343">
    <property type="entry name" value="Peptidase_M42"/>
    <property type="match status" value="1"/>
</dbReference>
<protein>
    <recommendedName>
        <fullName evidence="11">Peptidase M42</fullName>
    </recommendedName>
</protein>
<keyword evidence="4 8" id="KW-0479">Metal-binding</keyword>
<evidence type="ECO:0000313" key="10">
    <source>
        <dbReference type="Proteomes" id="UP000195897"/>
    </source>
</evidence>
<feature type="binding site" evidence="8">
    <location>
        <position position="200"/>
    </location>
    <ligand>
        <name>Zn(2+)</name>
        <dbReference type="ChEBI" id="CHEBI:29105"/>
        <label>2</label>
    </ligand>
</feature>
<evidence type="ECO:0000256" key="5">
    <source>
        <dbReference type="ARBA" id="ARBA00022801"/>
    </source>
</evidence>
<feature type="binding site" evidence="8">
    <location>
        <position position="168"/>
    </location>
    <ligand>
        <name>Zn(2+)</name>
        <dbReference type="ChEBI" id="CHEBI:29105"/>
        <label>2</label>
    </ligand>
</feature>
<keyword evidence="2" id="KW-0031">Aminopeptidase</keyword>
<evidence type="ECO:0000256" key="2">
    <source>
        <dbReference type="ARBA" id="ARBA00022438"/>
    </source>
</evidence>
<evidence type="ECO:0000256" key="4">
    <source>
        <dbReference type="ARBA" id="ARBA00022723"/>
    </source>
</evidence>
<dbReference type="EMBL" id="NFKK01000001">
    <property type="protein sequence ID" value="OUP54592.1"/>
    <property type="molecule type" value="Genomic_DNA"/>
</dbReference>
<feature type="active site" description="Proton acceptor" evidence="7">
    <location>
        <position position="199"/>
    </location>
</feature>
<evidence type="ECO:0000256" key="1">
    <source>
        <dbReference type="ARBA" id="ARBA00006272"/>
    </source>
</evidence>
<evidence type="ECO:0000313" key="9">
    <source>
        <dbReference type="EMBL" id="OUP54592.1"/>
    </source>
</evidence>
<evidence type="ECO:0008006" key="11">
    <source>
        <dbReference type="Google" id="ProtNLM"/>
    </source>
</evidence>
<feature type="binding site" evidence="8">
    <location>
        <position position="309"/>
    </location>
    <ligand>
        <name>Zn(2+)</name>
        <dbReference type="ChEBI" id="CHEBI:29105"/>
        <label>2</label>
    </ligand>
</feature>
<dbReference type="SUPFAM" id="SSF53187">
    <property type="entry name" value="Zn-dependent exopeptidases"/>
    <property type="match status" value="1"/>
</dbReference>
<feature type="binding site" evidence="8">
    <location>
        <position position="222"/>
    </location>
    <ligand>
        <name>Zn(2+)</name>
        <dbReference type="ChEBI" id="CHEBI:29105"/>
        <label>1</label>
    </ligand>
</feature>
<dbReference type="Proteomes" id="UP000195897">
    <property type="component" value="Unassembled WGS sequence"/>
</dbReference>
<proteinExistence type="inferred from homology"/>
<evidence type="ECO:0000256" key="8">
    <source>
        <dbReference type="PIRSR" id="PIRSR001123-2"/>
    </source>
</evidence>
<sequence>MSKVFEYFKQVGGAFGPSGREDDVREVIGAMAGDLCDDIQTDALGNLICRKKGTAEDKKKIMFAAHMDSIGVVATFIDEKGFIRFSQVGGLSWSDLINIQIRFANGTRGVISFEEKTPWREMTQGNLFIDIGAKDKEDAERMVRVGDFAVFEAQPFTQNGVLCGPYLDNRIGCVTLLLAMEQLPETVPNDVYFVFTAQEEVGLRGAGPAAYAIQPDLAIAVDVTDTGDLPEQKYPMACEMGKGPAVKIMDSSVICSPEVVKLLDDTAKALDIPTQHEILKFGGTDTAMLQKTRMGALAGAVSIPTRYIHSPSEMCSEADVENAAKLLAAVASK</sequence>
<dbReference type="GO" id="GO:0004177">
    <property type="term" value="F:aminopeptidase activity"/>
    <property type="evidence" value="ECO:0007669"/>
    <property type="project" value="UniProtKB-UniRule"/>
</dbReference>
<name>A0A1Y4LKD5_9FIRM</name>
<comment type="cofactor">
    <cofactor evidence="8">
        <name>a divalent metal cation</name>
        <dbReference type="ChEBI" id="CHEBI:60240"/>
    </cofactor>
    <text evidence="8">Binds 2 divalent metal cations per subunit.</text>
</comment>
<dbReference type="Gene3D" id="2.40.30.40">
    <property type="entry name" value="Peptidase M42, domain 2"/>
    <property type="match status" value="1"/>
</dbReference>
<dbReference type="InterPro" id="IPR051464">
    <property type="entry name" value="Peptidase_M42_aminopept"/>
</dbReference>
<keyword evidence="3" id="KW-0645">Protease</keyword>
<feature type="binding site" evidence="8">
    <location>
        <position position="168"/>
    </location>
    <ligand>
        <name>Zn(2+)</name>
        <dbReference type="ChEBI" id="CHEBI:29105"/>
        <label>1</label>
    </ligand>
</feature>
<dbReference type="PIRSF" id="PIRSF001123">
    <property type="entry name" value="PepA_GA"/>
    <property type="match status" value="1"/>
</dbReference>
<dbReference type="InterPro" id="IPR008007">
    <property type="entry name" value="Peptidase_M42"/>
</dbReference>
<organism evidence="9 10">
    <name type="scientific">Butyricicoccus pullicaecorum</name>
    <dbReference type="NCBI Taxonomy" id="501571"/>
    <lineage>
        <taxon>Bacteria</taxon>
        <taxon>Bacillati</taxon>
        <taxon>Bacillota</taxon>
        <taxon>Clostridia</taxon>
        <taxon>Eubacteriales</taxon>
        <taxon>Butyricicoccaceae</taxon>
        <taxon>Butyricicoccus</taxon>
    </lineage>
</organism>
<accession>A0A1Y4LKD5</accession>
<dbReference type="PANTHER" id="PTHR32481:SF0">
    <property type="entry name" value="AMINOPEPTIDASE YPDE-RELATED"/>
    <property type="match status" value="1"/>
</dbReference>
<dbReference type="RefSeq" id="WP_087370045.1">
    <property type="nucleotide sequence ID" value="NZ_NFKK01000001.1"/>
</dbReference>
<dbReference type="PANTHER" id="PTHR32481">
    <property type="entry name" value="AMINOPEPTIDASE"/>
    <property type="match status" value="1"/>
</dbReference>